<feature type="transmembrane region" description="Helical" evidence="1">
    <location>
        <begin position="36"/>
        <end position="56"/>
    </location>
</feature>
<comment type="caution">
    <text evidence="2">The sequence shown here is derived from an EMBL/GenBank/DDBJ whole genome shotgun (WGS) entry which is preliminary data.</text>
</comment>
<keyword evidence="1" id="KW-0812">Transmembrane</keyword>
<keyword evidence="1" id="KW-0472">Membrane</keyword>
<dbReference type="AlphaFoldDB" id="A0A8J3CK97"/>
<gene>
    <name evidence="2" type="ORF">GCM10009069_01250</name>
</gene>
<organism evidence="2 3">
    <name type="scientific">Algimonas arctica</name>
    <dbReference type="NCBI Taxonomy" id="1479486"/>
    <lineage>
        <taxon>Bacteria</taxon>
        <taxon>Pseudomonadati</taxon>
        <taxon>Pseudomonadota</taxon>
        <taxon>Alphaproteobacteria</taxon>
        <taxon>Maricaulales</taxon>
        <taxon>Robiginitomaculaceae</taxon>
        <taxon>Algimonas</taxon>
    </lineage>
</organism>
<dbReference type="Proteomes" id="UP000634004">
    <property type="component" value="Unassembled WGS sequence"/>
</dbReference>
<evidence type="ECO:0000313" key="3">
    <source>
        <dbReference type="Proteomes" id="UP000634004"/>
    </source>
</evidence>
<dbReference type="RefSeq" id="WP_189494303.1">
    <property type="nucleotide sequence ID" value="NZ_BMZH01000001.1"/>
</dbReference>
<reference evidence="2" key="1">
    <citation type="journal article" date="2014" name="Int. J. Syst. Evol. Microbiol.">
        <title>Complete genome sequence of Corynebacterium casei LMG S-19264T (=DSM 44701T), isolated from a smear-ripened cheese.</title>
        <authorList>
            <consortium name="US DOE Joint Genome Institute (JGI-PGF)"/>
            <person name="Walter F."/>
            <person name="Albersmeier A."/>
            <person name="Kalinowski J."/>
            <person name="Ruckert C."/>
        </authorList>
    </citation>
    <scope>NUCLEOTIDE SEQUENCE</scope>
    <source>
        <strain evidence="2">KCTC 32513</strain>
    </source>
</reference>
<feature type="transmembrane region" description="Helical" evidence="1">
    <location>
        <begin position="7"/>
        <end position="30"/>
    </location>
</feature>
<keyword evidence="1" id="KW-1133">Transmembrane helix</keyword>
<protein>
    <submittedName>
        <fullName evidence="2">Uncharacterized protein</fullName>
    </submittedName>
</protein>
<accession>A0A8J3CK97</accession>
<sequence>MNEKLRAIWRLSVAVLLYPLALAALIWIWWTGKPAVWGVAVMVVVLMVDRTWLFLLRQLFSRRR</sequence>
<evidence type="ECO:0000256" key="1">
    <source>
        <dbReference type="SAM" id="Phobius"/>
    </source>
</evidence>
<dbReference type="EMBL" id="BMZH01000001">
    <property type="protein sequence ID" value="GHA81921.1"/>
    <property type="molecule type" value="Genomic_DNA"/>
</dbReference>
<proteinExistence type="predicted"/>
<keyword evidence="3" id="KW-1185">Reference proteome</keyword>
<evidence type="ECO:0000313" key="2">
    <source>
        <dbReference type="EMBL" id="GHA81921.1"/>
    </source>
</evidence>
<name>A0A8J3CK97_9PROT</name>
<reference evidence="2" key="2">
    <citation type="submission" date="2020-09" db="EMBL/GenBank/DDBJ databases">
        <authorList>
            <person name="Sun Q."/>
            <person name="Kim S."/>
        </authorList>
    </citation>
    <scope>NUCLEOTIDE SEQUENCE</scope>
    <source>
        <strain evidence="2">KCTC 32513</strain>
    </source>
</reference>